<gene>
    <name evidence="2" type="ORF">BAE44_0002320</name>
</gene>
<keyword evidence="3" id="KW-1185">Reference proteome</keyword>
<feature type="compositionally biased region" description="Polar residues" evidence="1">
    <location>
        <begin position="9"/>
        <end position="19"/>
    </location>
</feature>
<sequence length="72" mass="7814">LDPHLPNLRINSQPNSNPMQDKGKSSSAAAAASEQPPEAEGRPRRRSTPCPARSSVLRRRESLSGYSESLSK</sequence>
<evidence type="ECO:0000313" key="3">
    <source>
        <dbReference type="Proteomes" id="UP000095767"/>
    </source>
</evidence>
<feature type="non-terminal residue" evidence="2">
    <location>
        <position position="1"/>
    </location>
</feature>
<evidence type="ECO:0000313" key="2">
    <source>
        <dbReference type="EMBL" id="OEL36662.1"/>
    </source>
</evidence>
<reference evidence="2 3" key="1">
    <citation type="submission" date="2016-09" db="EMBL/GenBank/DDBJ databases">
        <title>The draft genome of Dichanthelium oligosanthes: A C3 panicoid grass species.</title>
        <authorList>
            <person name="Studer A.J."/>
            <person name="Schnable J.C."/>
            <person name="Brutnell T.P."/>
        </authorList>
    </citation>
    <scope>NUCLEOTIDE SEQUENCE [LARGE SCALE GENOMIC DNA]</scope>
    <source>
        <strain evidence="3">cv. Kellogg 1175</strain>
        <tissue evidence="2">Leaf</tissue>
    </source>
</reference>
<name>A0A1E5WGZ0_9POAL</name>
<dbReference type="EMBL" id="LWDX02008470">
    <property type="protein sequence ID" value="OEL36662.1"/>
    <property type="molecule type" value="Genomic_DNA"/>
</dbReference>
<accession>A0A1E5WGZ0</accession>
<feature type="region of interest" description="Disordered" evidence="1">
    <location>
        <begin position="1"/>
        <end position="72"/>
    </location>
</feature>
<proteinExistence type="predicted"/>
<organism evidence="2 3">
    <name type="scientific">Dichanthelium oligosanthes</name>
    <dbReference type="NCBI Taxonomy" id="888268"/>
    <lineage>
        <taxon>Eukaryota</taxon>
        <taxon>Viridiplantae</taxon>
        <taxon>Streptophyta</taxon>
        <taxon>Embryophyta</taxon>
        <taxon>Tracheophyta</taxon>
        <taxon>Spermatophyta</taxon>
        <taxon>Magnoliopsida</taxon>
        <taxon>Liliopsida</taxon>
        <taxon>Poales</taxon>
        <taxon>Poaceae</taxon>
        <taxon>PACMAD clade</taxon>
        <taxon>Panicoideae</taxon>
        <taxon>Panicodae</taxon>
        <taxon>Paniceae</taxon>
        <taxon>Dichantheliinae</taxon>
        <taxon>Dichanthelium</taxon>
    </lineage>
</organism>
<comment type="caution">
    <text evidence="2">The sequence shown here is derived from an EMBL/GenBank/DDBJ whole genome shotgun (WGS) entry which is preliminary data.</text>
</comment>
<dbReference type="AlphaFoldDB" id="A0A1E5WGZ0"/>
<protein>
    <submittedName>
        <fullName evidence="2">Uncharacterized protein</fullName>
    </submittedName>
</protein>
<evidence type="ECO:0000256" key="1">
    <source>
        <dbReference type="SAM" id="MobiDB-lite"/>
    </source>
</evidence>
<dbReference type="Proteomes" id="UP000095767">
    <property type="component" value="Unassembled WGS sequence"/>
</dbReference>